<dbReference type="NCBIfam" id="TIGR00208">
    <property type="entry name" value="fliS"/>
    <property type="match status" value="1"/>
</dbReference>
<dbReference type="InterPro" id="IPR003713">
    <property type="entry name" value="FliS"/>
</dbReference>
<evidence type="ECO:0000256" key="2">
    <source>
        <dbReference type="ARBA" id="ARBA00008787"/>
    </source>
</evidence>
<dbReference type="Gene3D" id="1.20.120.340">
    <property type="entry name" value="Flagellar protein FliS"/>
    <property type="match status" value="1"/>
</dbReference>
<organism evidence="7 8">
    <name type="scientific">Aerophobetes bacterium</name>
    <dbReference type="NCBI Taxonomy" id="2030807"/>
    <lineage>
        <taxon>Bacteria</taxon>
        <taxon>Candidatus Aerophobota</taxon>
    </lineage>
</organism>
<keyword evidence="4 6" id="KW-1005">Bacterial flagellum biogenesis</keyword>
<proteinExistence type="inferred from homology"/>
<dbReference type="EMBL" id="QMPZ01000198">
    <property type="protein sequence ID" value="RLE07081.1"/>
    <property type="molecule type" value="Genomic_DNA"/>
</dbReference>
<keyword evidence="5" id="KW-0143">Chaperone</keyword>
<evidence type="ECO:0000313" key="7">
    <source>
        <dbReference type="EMBL" id="RLE07081.1"/>
    </source>
</evidence>
<reference evidence="7 8" key="1">
    <citation type="submission" date="2018-06" db="EMBL/GenBank/DDBJ databases">
        <title>Extensive metabolic versatility and redundancy in microbially diverse, dynamic hydrothermal sediments.</title>
        <authorList>
            <person name="Dombrowski N."/>
            <person name="Teske A."/>
            <person name="Baker B.J."/>
        </authorList>
    </citation>
    <scope>NUCLEOTIDE SEQUENCE [LARGE SCALE GENOMIC DNA]</scope>
    <source>
        <strain evidence="7">B47_G16</strain>
    </source>
</reference>
<name>A0A497E1L0_UNCAE</name>
<keyword evidence="7" id="KW-0282">Flagellum</keyword>
<evidence type="ECO:0000256" key="5">
    <source>
        <dbReference type="ARBA" id="ARBA00023186"/>
    </source>
</evidence>
<evidence type="ECO:0000256" key="3">
    <source>
        <dbReference type="ARBA" id="ARBA00022490"/>
    </source>
</evidence>
<comment type="subcellular location">
    <subcellularLocation>
        <location evidence="1 6">Cytoplasm</location>
        <location evidence="1 6">Cytosol</location>
    </subcellularLocation>
</comment>
<dbReference type="CDD" id="cd16098">
    <property type="entry name" value="FliS"/>
    <property type="match status" value="1"/>
</dbReference>
<dbReference type="Proteomes" id="UP000279422">
    <property type="component" value="Unassembled WGS sequence"/>
</dbReference>
<dbReference type="GO" id="GO:0044780">
    <property type="term" value="P:bacterial-type flagellum assembly"/>
    <property type="evidence" value="ECO:0007669"/>
    <property type="project" value="InterPro"/>
</dbReference>
<keyword evidence="7" id="KW-0966">Cell projection</keyword>
<sequence>MRQSDLLRKYREMEIMTSSPAKLILLLYDEAIKCLIQARTKIEEKHIEESHHLLLKAQRIIRELMRSLNLEVGEMATRWYRLYEYIHDRLIQANLTKKPDILEEVLELLQPLREAWNKAMEEVNENRN</sequence>
<dbReference type="Pfam" id="PF02561">
    <property type="entry name" value="FliS"/>
    <property type="match status" value="1"/>
</dbReference>
<evidence type="ECO:0000313" key="8">
    <source>
        <dbReference type="Proteomes" id="UP000279422"/>
    </source>
</evidence>
<evidence type="ECO:0000256" key="1">
    <source>
        <dbReference type="ARBA" id="ARBA00004514"/>
    </source>
</evidence>
<keyword evidence="7" id="KW-0969">Cilium</keyword>
<dbReference type="GO" id="GO:0071973">
    <property type="term" value="P:bacterial-type flagellum-dependent cell motility"/>
    <property type="evidence" value="ECO:0007669"/>
    <property type="project" value="TreeGrafter"/>
</dbReference>
<dbReference type="PANTHER" id="PTHR34773:SF1">
    <property type="entry name" value="FLAGELLAR SECRETION CHAPERONE FLIS"/>
    <property type="match status" value="1"/>
</dbReference>
<dbReference type="AlphaFoldDB" id="A0A497E1L0"/>
<dbReference type="SUPFAM" id="SSF101116">
    <property type="entry name" value="Flagellar export chaperone FliS"/>
    <property type="match status" value="1"/>
</dbReference>
<evidence type="ECO:0000256" key="6">
    <source>
        <dbReference type="PIRNR" id="PIRNR039090"/>
    </source>
</evidence>
<comment type="caution">
    <text evidence="7">The sequence shown here is derived from an EMBL/GenBank/DDBJ whole genome shotgun (WGS) entry which is preliminary data.</text>
</comment>
<comment type="similarity">
    <text evidence="2 6">Belongs to the FliS family.</text>
</comment>
<accession>A0A497E1L0</accession>
<dbReference type="GO" id="GO:0005829">
    <property type="term" value="C:cytosol"/>
    <property type="evidence" value="ECO:0007669"/>
    <property type="project" value="UniProtKB-SubCell"/>
</dbReference>
<dbReference type="InterPro" id="IPR036584">
    <property type="entry name" value="FliS_sf"/>
</dbReference>
<protein>
    <recommendedName>
        <fullName evidence="6">Flagellar secretion chaperone FliS</fullName>
    </recommendedName>
</protein>
<evidence type="ECO:0000256" key="4">
    <source>
        <dbReference type="ARBA" id="ARBA00022795"/>
    </source>
</evidence>
<dbReference type="PIRSF" id="PIRSF039090">
    <property type="entry name" value="Flis"/>
    <property type="match status" value="1"/>
</dbReference>
<dbReference type="PANTHER" id="PTHR34773">
    <property type="entry name" value="FLAGELLAR SECRETION CHAPERONE FLIS"/>
    <property type="match status" value="1"/>
</dbReference>
<keyword evidence="3 6" id="KW-0963">Cytoplasm</keyword>
<gene>
    <name evidence="7" type="primary">fliS</name>
    <name evidence="7" type="ORF">DRJ00_08740</name>
</gene>